<organism evidence="1 2">
    <name type="scientific">Seiridium unicorne</name>
    <dbReference type="NCBI Taxonomy" id="138068"/>
    <lineage>
        <taxon>Eukaryota</taxon>
        <taxon>Fungi</taxon>
        <taxon>Dikarya</taxon>
        <taxon>Ascomycota</taxon>
        <taxon>Pezizomycotina</taxon>
        <taxon>Sordariomycetes</taxon>
        <taxon>Xylariomycetidae</taxon>
        <taxon>Amphisphaeriales</taxon>
        <taxon>Sporocadaceae</taxon>
        <taxon>Seiridium</taxon>
    </lineage>
</organism>
<protein>
    <submittedName>
        <fullName evidence="1">Uncharacterized protein</fullName>
    </submittedName>
</protein>
<name>A0ABR2V7H6_9PEZI</name>
<dbReference type="Proteomes" id="UP001408356">
    <property type="component" value="Unassembled WGS sequence"/>
</dbReference>
<keyword evidence="2" id="KW-1185">Reference proteome</keyword>
<proteinExistence type="predicted"/>
<comment type="caution">
    <text evidence="1">The sequence shown here is derived from an EMBL/GenBank/DDBJ whole genome shotgun (WGS) entry which is preliminary data.</text>
</comment>
<dbReference type="EMBL" id="JARVKF010000112">
    <property type="protein sequence ID" value="KAK9422593.1"/>
    <property type="molecule type" value="Genomic_DNA"/>
</dbReference>
<reference evidence="1 2" key="1">
    <citation type="journal article" date="2024" name="J. Plant Pathol.">
        <title>Sequence and assembly of the genome of Seiridium unicorne, isolate CBS 538.82, causal agent of cypress canker disease.</title>
        <authorList>
            <person name="Scali E."/>
            <person name="Rocca G.D."/>
            <person name="Danti R."/>
            <person name="Garbelotto M."/>
            <person name="Barberini S."/>
            <person name="Baroncelli R."/>
            <person name="Emiliani G."/>
        </authorList>
    </citation>
    <scope>NUCLEOTIDE SEQUENCE [LARGE SCALE GENOMIC DNA]</scope>
    <source>
        <strain evidence="1 2">BM-138-508</strain>
    </source>
</reference>
<sequence>MNHDLCAPRAAHELVTVMRMDSASSANLADVPARFALAQRDNNKSADGSVAPDMIVIAKGV</sequence>
<evidence type="ECO:0000313" key="2">
    <source>
        <dbReference type="Proteomes" id="UP001408356"/>
    </source>
</evidence>
<evidence type="ECO:0000313" key="1">
    <source>
        <dbReference type="EMBL" id="KAK9422593.1"/>
    </source>
</evidence>
<accession>A0ABR2V7H6</accession>
<gene>
    <name evidence="1" type="ORF">SUNI508_00456</name>
</gene>